<dbReference type="Pfam" id="PF12625">
    <property type="entry name" value="Arabinose_bd"/>
    <property type="match status" value="1"/>
</dbReference>
<gene>
    <name evidence="5" type="ORF">SAMN05216296_2768</name>
</gene>
<evidence type="ECO:0000313" key="6">
    <source>
        <dbReference type="Proteomes" id="UP000243232"/>
    </source>
</evidence>
<reference evidence="6" key="1">
    <citation type="submission" date="2016-10" db="EMBL/GenBank/DDBJ databases">
        <authorList>
            <person name="Varghese N."/>
            <person name="Submissions S."/>
        </authorList>
    </citation>
    <scope>NUCLEOTIDE SEQUENCE [LARGE SCALE GENOMIC DNA]</scope>
    <source>
        <strain evidence="6">DSM 17875</strain>
    </source>
</reference>
<feature type="domain" description="HTH araC/xylS-type" evidence="4">
    <location>
        <begin position="221"/>
        <end position="317"/>
    </location>
</feature>
<evidence type="ECO:0000256" key="1">
    <source>
        <dbReference type="ARBA" id="ARBA00023015"/>
    </source>
</evidence>
<name>A0A1H2H5G4_9PSED</name>
<organism evidence="5 6">
    <name type="scientific">Pseudomonas pohangensis</name>
    <dbReference type="NCBI Taxonomy" id="364197"/>
    <lineage>
        <taxon>Bacteria</taxon>
        <taxon>Pseudomonadati</taxon>
        <taxon>Pseudomonadota</taxon>
        <taxon>Gammaproteobacteria</taxon>
        <taxon>Pseudomonadales</taxon>
        <taxon>Pseudomonadaceae</taxon>
        <taxon>Pseudomonas</taxon>
    </lineage>
</organism>
<protein>
    <submittedName>
        <fullName evidence="5">AraC-type DNA-binding protein</fullName>
    </submittedName>
</protein>
<dbReference type="Gene3D" id="1.10.10.60">
    <property type="entry name" value="Homeodomain-like"/>
    <property type="match status" value="1"/>
</dbReference>
<dbReference type="InterPro" id="IPR018060">
    <property type="entry name" value="HTH_AraC"/>
</dbReference>
<dbReference type="OrthoDB" id="6506763at2"/>
<evidence type="ECO:0000256" key="2">
    <source>
        <dbReference type="ARBA" id="ARBA00023125"/>
    </source>
</evidence>
<keyword evidence="1" id="KW-0805">Transcription regulation</keyword>
<dbReference type="RefSeq" id="WP_090196471.1">
    <property type="nucleotide sequence ID" value="NZ_LT629785.1"/>
</dbReference>
<dbReference type="Pfam" id="PF12833">
    <property type="entry name" value="HTH_18"/>
    <property type="match status" value="1"/>
</dbReference>
<dbReference type="AlphaFoldDB" id="A0A1H2H5G4"/>
<keyword evidence="3" id="KW-0804">Transcription</keyword>
<dbReference type="PROSITE" id="PS01124">
    <property type="entry name" value="HTH_ARAC_FAMILY_2"/>
    <property type="match status" value="1"/>
</dbReference>
<dbReference type="InterPro" id="IPR032687">
    <property type="entry name" value="AraC-type_N"/>
</dbReference>
<dbReference type="InterPro" id="IPR009057">
    <property type="entry name" value="Homeodomain-like_sf"/>
</dbReference>
<evidence type="ECO:0000256" key="3">
    <source>
        <dbReference type="ARBA" id="ARBA00023163"/>
    </source>
</evidence>
<accession>A0A1H2H5G4</accession>
<evidence type="ECO:0000313" key="5">
    <source>
        <dbReference type="EMBL" id="SDU27064.1"/>
    </source>
</evidence>
<dbReference type="GO" id="GO:0000976">
    <property type="term" value="F:transcription cis-regulatory region binding"/>
    <property type="evidence" value="ECO:0007669"/>
    <property type="project" value="TreeGrafter"/>
</dbReference>
<dbReference type="GO" id="GO:0005829">
    <property type="term" value="C:cytosol"/>
    <property type="evidence" value="ECO:0007669"/>
    <property type="project" value="TreeGrafter"/>
</dbReference>
<dbReference type="PANTHER" id="PTHR47894">
    <property type="entry name" value="HTH-TYPE TRANSCRIPTIONAL REGULATOR GADX"/>
    <property type="match status" value="1"/>
</dbReference>
<dbReference type="STRING" id="364197.SAMN05216296_2768"/>
<dbReference type="GO" id="GO:0003700">
    <property type="term" value="F:DNA-binding transcription factor activity"/>
    <property type="evidence" value="ECO:0007669"/>
    <property type="project" value="InterPro"/>
</dbReference>
<evidence type="ECO:0000259" key="4">
    <source>
        <dbReference type="PROSITE" id="PS01124"/>
    </source>
</evidence>
<keyword evidence="2 5" id="KW-0238">DNA-binding</keyword>
<dbReference type="PANTHER" id="PTHR47894:SF1">
    <property type="entry name" value="HTH-TYPE TRANSCRIPTIONAL REGULATOR VQSM"/>
    <property type="match status" value="1"/>
</dbReference>
<dbReference type="Proteomes" id="UP000243232">
    <property type="component" value="Chromosome I"/>
</dbReference>
<dbReference type="EMBL" id="LT629785">
    <property type="protein sequence ID" value="SDU27064.1"/>
    <property type="molecule type" value="Genomic_DNA"/>
</dbReference>
<dbReference type="SMART" id="SM00342">
    <property type="entry name" value="HTH_ARAC"/>
    <property type="match status" value="1"/>
</dbReference>
<sequence length="317" mass="34953">MIVITSNFAGILDDWLASLGQPSNVVVPRSSNALTLEQWTLKVHATIAQAPGPARGLEIGQHVQLQHVGPLGYLLVNTRTLGEFLDTYLLLEKWFYGQNWAQLSRAGQQVTISWDDRFGLHDRILEQLHAMALLTVVRSVCPAAGQPLRVEVMNAPAGEVAAYLAAFGCPVQFGRPALRLVFAAEALQAPIDLSRATLSPAWRSRQRTLREALPSATELVRAVEKAILHTLPSGAPVAAVAAHLHLSQRTLQRRLSESGCSYRQLLDAIRQRHAQHLLDDPTLSLKEVAFLLGYAEQSAFNHAYRRWNKLAPRHAGD</sequence>
<proteinExistence type="predicted"/>
<keyword evidence="6" id="KW-1185">Reference proteome</keyword>
<dbReference type="SUPFAM" id="SSF46689">
    <property type="entry name" value="Homeodomain-like"/>
    <property type="match status" value="1"/>
</dbReference>